<sequence>MNSTISVSSTAPSSLPPPRPHNDPTLLFANVGIMEAMVTEKALAALGPYSQAIKANNLLFVFGVLGLIPETRKFISDTVEDQTEQIREALFGHLIAVLGNDDVSAHFMLLHLLSKVHTRVDDVVVRKLSLNLIGLNKESASVFGTRLSQTFKNLLPVTNCMPLILEYLNTVSLAPKKDYQTNRLIPGVLKLPAGSYLMVDETQLESGSLNSIGIENTKLLKNLIESTESLDMVSGYCLIITALHWIRYTKGRQGVNFSVVGFTPHKMYKYGENGETDDMLEYHATIDFSQDYPLVELDDDFLCTRPDGEGILVELYYAVIFCIDI</sequence>
<evidence type="ECO:0000256" key="2">
    <source>
        <dbReference type="ARBA" id="ARBA00023242"/>
    </source>
</evidence>
<evidence type="ECO:0000313" key="4">
    <source>
        <dbReference type="EMBL" id="KAE8713397.1"/>
    </source>
</evidence>
<keyword evidence="2" id="KW-0539">Nucleus</keyword>
<dbReference type="InterPro" id="IPR019140">
    <property type="entry name" value="MCM_complex-bd"/>
</dbReference>
<comment type="subcellular location">
    <subcellularLocation>
        <location evidence="1">Nucleus</location>
    </subcellularLocation>
</comment>
<reference evidence="4" key="1">
    <citation type="submission" date="2019-09" db="EMBL/GenBank/DDBJ databases">
        <title>Draft genome information of white flower Hibiscus syriacus.</title>
        <authorList>
            <person name="Kim Y.-M."/>
        </authorList>
    </citation>
    <scope>NUCLEOTIDE SEQUENCE [LARGE SCALE GENOMIC DNA]</scope>
    <source>
        <strain evidence="4">YM2019G1</strain>
    </source>
</reference>
<dbReference type="EMBL" id="VEPZ02000878">
    <property type="protein sequence ID" value="KAE8713397.1"/>
    <property type="molecule type" value="Genomic_DNA"/>
</dbReference>
<evidence type="ECO:0000313" key="5">
    <source>
        <dbReference type="Proteomes" id="UP000436088"/>
    </source>
</evidence>
<dbReference type="Gene3D" id="3.30.1330.40">
    <property type="entry name" value="RutC-like"/>
    <property type="match status" value="1"/>
</dbReference>
<dbReference type="Pfam" id="PF09739">
    <property type="entry name" value="MCM_bind"/>
    <property type="match status" value="1"/>
</dbReference>
<name>A0A6A3BBJ3_HIBSY</name>
<accession>A0A6A3BBJ3</accession>
<dbReference type="InterPro" id="IPR035959">
    <property type="entry name" value="RutC-like_sf"/>
</dbReference>
<feature type="compositionally biased region" description="Low complexity" evidence="3">
    <location>
        <begin position="1"/>
        <end position="13"/>
    </location>
</feature>
<protein>
    <submittedName>
        <fullName evidence="4">Uncharacterized protein</fullName>
    </submittedName>
</protein>
<dbReference type="GO" id="GO:0003682">
    <property type="term" value="F:chromatin binding"/>
    <property type="evidence" value="ECO:0007669"/>
    <property type="project" value="TreeGrafter"/>
</dbReference>
<evidence type="ECO:0000256" key="3">
    <source>
        <dbReference type="SAM" id="MobiDB-lite"/>
    </source>
</evidence>
<dbReference type="PANTHER" id="PTHR13489:SF0">
    <property type="entry name" value="MINI-CHROMOSOME MAINTENANCE COMPLEX-BINDING PROTEIN"/>
    <property type="match status" value="1"/>
</dbReference>
<gene>
    <name evidence="4" type="ORF">F3Y22_tig00110210pilonHSYRG00042</name>
</gene>
<dbReference type="GO" id="GO:0006261">
    <property type="term" value="P:DNA-templated DNA replication"/>
    <property type="evidence" value="ECO:0007669"/>
    <property type="project" value="TreeGrafter"/>
</dbReference>
<feature type="region of interest" description="Disordered" evidence="3">
    <location>
        <begin position="1"/>
        <end position="21"/>
    </location>
</feature>
<organism evidence="4 5">
    <name type="scientific">Hibiscus syriacus</name>
    <name type="common">Rose of Sharon</name>
    <dbReference type="NCBI Taxonomy" id="106335"/>
    <lineage>
        <taxon>Eukaryota</taxon>
        <taxon>Viridiplantae</taxon>
        <taxon>Streptophyta</taxon>
        <taxon>Embryophyta</taxon>
        <taxon>Tracheophyta</taxon>
        <taxon>Spermatophyta</taxon>
        <taxon>Magnoliopsida</taxon>
        <taxon>eudicotyledons</taxon>
        <taxon>Gunneridae</taxon>
        <taxon>Pentapetalae</taxon>
        <taxon>rosids</taxon>
        <taxon>malvids</taxon>
        <taxon>Malvales</taxon>
        <taxon>Malvaceae</taxon>
        <taxon>Malvoideae</taxon>
        <taxon>Hibiscus</taxon>
    </lineage>
</organism>
<dbReference type="GO" id="GO:0005634">
    <property type="term" value="C:nucleus"/>
    <property type="evidence" value="ECO:0007669"/>
    <property type="project" value="UniProtKB-SubCell"/>
</dbReference>
<dbReference type="AlphaFoldDB" id="A0A6A3BBJ3"/>
<proteinExistence type="predicted"/>
<dbReference type="PANTHER" id="PTHR13489">
    <property type="entry name" value="MINI-CHROMOSOME MAINTENANCE COMPLEX-BINDING PROTEIN"/>
    <property type="match status" value="1"/>
</dbReference>
<comment type="caution">
    <text evidence="4">The sequence shown here is derived from an EMBL/GenBank/DDBJ whole genome shotgun (WGS) entry which is preliminary data.</text>
</comment>
<keyword evidence="5" id="KW-1185">Reference proteome</keyword>
<dbReference type="Proteomes" id="UP000436088">
    <property type="component" value="Unassembled WGS sequence"/>
</dbReference>
<evidence type="ECO:0000256" key="1">
    <source>
        <dbReference type="ARBA" id="ARBA00004123"/>
    </source>
</evidence>
<dbReference type="SUPFAM" id="SSF55298">
    <property type="entry name" value="YjgF-like"/>
    <property type="match status" value="1"/>
</dbReference>